<protein>
    <recommendedName>
        <fullName evidence="3">Hyalin repeat protein</fullName>
    </recommendedName>
</protein>
<accession>A0A3G9JEV9</accession>
<dbReference type="Proteomes" id="UP000278152">
    <property type="component" value="Chromosome"/>
</dbReference>
<dbReference type="EMBL" id="AP019314">
    <property type="protein sequence ID" value="BBH39096.1"/>
    <property type="molecule type" value="Genomic_DNA"/>
</dbReference>
<evidence type="ECO:0000313" key="2">
    <source>
        <dbReference type="Proteomes" id="UP000278152"/>
    </source>
</evidence>
<dbReference type="AlphaFoldDB" id="A0A3G9JEV9"/>
<organism evidence="1 2">
    <name type="scientific">Microcystis viridis NIES-102</name>
    <dbReference type="NCBI Taxonomy" id="213615"/>
    <lineage>
        <taxon>Bacteria</taxon>
        <taxon>Bacillati</taxon>
        <taxon>Cyanobacteriota</taxon>
        <taxon>Cyanophyceae</taxon>
        <taxon>Oscillatoriophycideae</taxon>
        <taxon>Chroococcales</taxon>
        <taxon>Microcystaceae</taxon>
        <taxon>Microcystis</taxon>
    </lineage>
</organism>
<gene>
    <name evidence="1" type="ORF">myaer102_16210</name>
</gene>
<proteinExistence type="predicted"/>
<dbReference type="NCBIfam" id="TIGR04534">
    <property type="entry name" value="ELWxxDGT_rpt"/>
    <property type="match status" value="1"/>
</dbReference>
<dbReference type="InterPro" id="IPR030916">
    <property type="entry name" value="ELWxxDGT_rpt"/>
</dbReference>
<dbReference type="KEGG" id="mvz:myaer102_16210"/>
<sequence length="114" mass="12206">MGNTLFFSANDGVNGFELWKSDGTATGTVLLKNILPGFSWSGPSNLTAVGSTLFFRANDGVNGQELWKSDGTAAGTVLLKPTFRTLSVTTSQKRKGRESKYLSRGVSWRQAAGN</sequence>
<name>A0A3G9JEV9_MICVR</name>
<evidence type="ECO:0008006" key="3">
    <source>
        <dbReference type="Google" id="ProtNLM"/>
    </source>
</evidence>
<evidence type="ECO:0000313" key="1">
    <source>
        <dbReference type="EMBL" id="BBH39096.1"/>
    </source>
</evidence>
<reference evidence="1 2" key="1">
    <citation type="submission" date="2018-11" db="EMBL/GenBank/DDBJ databases">
        <title>Complete genome sequence of Microcystis aeruginosa NIES-102.</title>
        <authorList>
            <person name="Yamaguchi H."/>
            <person name="Suzuki S."/>
            <person name="Kawachi M."/>
        </authorList>
    </citation>
    <scope>NUCLEOTIDE SEQUENCE [LARGE SCALE GENOMIC DNA]</scope>
    <source>
        <strain evidence="1 2">NIES-102</strain>
    </source>
</reference>